<evidence type="ECO:0000313" key="2">
    <source>
        <dbReference type="Proteomes" id="UP001375240"/>
    </source>
</evidence>
<protein>
    <recommendedName>
        <fullName evidence="3">Hint domain-containing protein</fullName>
    </recommendedName>
</protein>
<dbReference type="EMBL" id="JAVHNQ010000007">
    <property type="protein sequence ID" value="KAK6341138.1"/>
    <property type="molecule type" value="Genomic_DNA"/>
</dbReference>
<keyword evidence="2" id="KW-1185">Reference proteome</keyword>
<reference evidence="1 2" key="1">
    <citation type="submission" date="2019-10" db="EMBL/GenBank/DDBJ databases">
        <authorList>
            <person name="Palmer J.M."/>
        </authorList>
    </citation>
    <scope>NUCLEOTIDE SEQUENCE [LARGE SCALE GENOMIC DNA]</scope>
    <source>
        <strain evidence="1 2">TWF696</strain>
    </source>
</reference>
<dbReference type="AlphaFoldDB" id="A0AAV9UF51"/>
<dbReference type="SUPFAM" id="SSF51294">
    <property type="entry name" value="Hedgehog/intein (Hint) domain"/>
    <property type="match status" value="1"/>
</dbReference>
<dbReference type="Gene3D" id="2.170.16.10">
    <property type="entry name" value="Hedgehog/Intein (Hint) domain"/>
    <property type="match status" value="1"/>
</dbReference>
<sequence>MADTASTHGPTFFQWTQSNPVALNSHYTAVRAIAKLTTSLSGHWVNGDYEPLYFPNAGIAPAIPATDTTDYHSVANAFVCQAIYNGDGDAKQNCDWNSTQTTVDAFNKKLWDGNFDRYIDWFGWDASIQTTGAHCTYQEYYDAITNGYWISIKAAQQVQGTWPNQSLEMFMHFLKLNVLGASDTQIEEIYNLLTTPSDSTRPRLAAGGFGDITPSTYKLYRSYITPGPVSYSQLSVQGLNTSATAWTSMPTEWGMSEISTTYYADLQFLHDAGYWTDPPSGCCFAAGTQVVLADGVTTKPIDQIVPGDEVLSPSRTDEKAVRKCLFLSRPARNGRSLFSYLEHDGIQFTATHPLLQGYDKSGDPILGFVDVSAAVRVNPTWAAFETVSLPREQLIQTASCGAADAEEVLYDIIFDDDETSTRALATYVVQDNNGNQHANASRFFPHGLTAGVVNYSTRLKKLRDDCVAEVVAITASNTDSESSSFRKEHLSALFSSSALSFQVILDSIEALIISTGLSIQAELDNYWIHRHSQLQQQTDDSKAEYTVISSHFIGLKHDLAELNRSEIVDGNTDIGPVFRRRVIEPAAMRDDHGDTPYSRVLASKKIGPYLHRHHSIICIPRQQSSDFHNFEVVLNGTTFVASGQLNLRHGNLMRWPLYLHNSTTLSHVGWIGLTAMNVDKKGLEYIEGVAPETYADVILAYSRTLGASLGTSIVSDIK</sequence>
<organism evidence="1 2">
    <name type="scientific">Orbilia brochopaga</name>
    <dbReference type="NCBI Taxonomy" id="3140254"/>
    <lineage>
        <taxon>Eukaryota</taxon>
        <taxon>Fungi</taxon>
        <taxon>Dikarya</taxon>
        <taxon>Ascomycota</taxon>
        <taxon>Pezizomycotina</taxon>
        <taxon>Orbiliomycetes</taxon>
        <taxon>Orbiliales</taxon>
        <taxon>Orbiliaceae</taxon>
        <taxon>Orbilia</taxon>
    </lineage>
</organism>
<evidence type="ECO:0008006" key="3">
    <source>
        <dbReference type="Google" id="ProtNLM"/>
    </source>
</evidence>
<evidence type="ECO:0000313" key="1">
    <source>
        <dbReference type="EMBL" id="KAK6341138.1"/>
    </source>
</evidence>
<dbReference type="InterPro" id="IPR036844">
    <property type="entry name" value="Hint_dom_sf"/>
</dbReference>
<dbReference type="InterPro" id="IPR006141">
    <property type="entry name" value="Intein_N"/>
</dbReference>
<name>A0AAV9UF51_9PEZI</name>
<proteinExistence type="predicted"/>
<dbReference type="Proteomes" id="UP001375240">
    <property type="component" value="Unassembled WGS sequence"/>
</dbReference>
<dbReference type="PROSITE" id="PS50817">
    <property type="entry name" value="INTEIN_N_TER"/>
    <property type="match status" value="1"/>
</dbReference>
<accession>A0AAV9UF51</accession>
<comment type="caution">
    <text evidence="1">The sequence shown here is derived from an EMBL/GenBank/DDBJ whole genome shotgun (WGS) entry which is preliminary data.</text>
</comment>
<dbReference type="GO" id="GO:0016539">
    <property type="term" value="P:intein-mediated protein splicing"/>
    <property type="evidence" value="ECO:0007669"/>
    <property type="project" value="InterPro"/>
</dbReference>
<gene>
    <name evidence="1" type="ORF">TWF696_008225</name>
</gene>